<protein>
    <recommendedName>
        <fullName evidence="11">Magnesium transporter CorA</fullName>
    </recommendedName>
</protein>
<feature type="transmembrane region" description="Helical" evidence="8">
    <location>
        <begin position="289"/>
        <end position="311"/>
    </location>
</feature>
<dbReference type="Gene3D" id="1.20.58.340">
    <property type="entry name" value="Magnesium transport protein CorA, transmembrane region"/>
    <property type="match status" value="2"/>
</dbReference>
<dbReference type="InterPro" id="IPR002523">
    <property type="entry name" value="MgTranspt_CorA/ZnTranspt_ZntB"/>
</dbReference>
<evidence type="ECO:0000256" key="3">
    <source>
        <dbReference type="ARBA" id="ARBA00022448"/>
    </source>
</evidence>
<dbReference type="InterPro" id="IPR045863">
    <property type="entry name" value="CorA_TM1_TM2"/>
</dbReference>
<organism evidence="9 10">
    <name type="scientific">Agrilutibacter solisilvae</name>
    <dbReference type="NCBI Taxonomy" id="2763317"/>
    <lineage>
        <taxon>Bacteria</taxon>
        <taxon>Pseudomonadati</taxon>
        <taxon>Pseudomonadota</taxon>
        <taxon>Gammaproteobacteria</taxon>
        <taxon>Lysobacterales</taxon>
        <taxon>Lysobacteraceae</taxon>
        <taxon>Agrilutibacter</taxon>
    </lineage>
</organism>
<evidence type="ECO:0000256" key="8">
    <source>
        <dbReference type="SAM" id="Phobius"/>
    </source>
</evidence>
<dbReference type="InterPro" id="IPR045861">
    <property type="entry name" value="CorA_cytoplasmic_dom"/>
</dbReference>
<evidence type="ECO:0000313" key="10">
    <source>
        <dbReference type="Proteomes" id="UP000639274"/>
    </source>
</evidence>
<dbReference type="KEGG" id="lsf:I8J32_013980"/>
<reference evidence="9 10" key="1">
    <citation type="submission" date="2021-03" db="EMBL/GenBank/DDBJ databases">
        <title>Lysobacter sp. nov. isolated from soil of gangwondo yeongwol, south Korea.</title>
        <authorList>
            <person name="Kim K.R."/>
            <person name="Kim K.H."/>
            <person name="Jeon C.O."/>
        </authorList>
    </citation>
    <scope>NUCLEOTIDE SEQUENCE [LARGE SCALE GENOMIC DNA]</scope>
    <source>
        <strain evidence="9 10">R19</strain>
    </source>
</reference>
<feature type="transmembrane region" description="Helical" evidence="8">
    <location>
        <begin position="323"/>
        <end position="343"/>
    </location>
</feature>
<dbReference type="PANTHER" id="PTHR46494:SF1">
    <property type="entry name" value="CORA FAMILY METAL ION TRANSPORTER (EUROFUNG)"/>
    <property type="match status" value="1"/>
</dbReference>
<dbReference type="SUPFAM" id="SSF144083">
    <property type="entry name" value="Magnesium transport protein CorA, transmembrane region"/>
    <property type="match status" value="1"/>
</dbReference>
<dbReference type="EMBL" id="CP071518">
    <property type="protein sequence ID" value="QSX77822.1"/>
    <property type="molecule type" value="Genomic_DNA"/>
</dbReference>
<evidence type="ECO:0000256" key="4">
    <source>
        <dbReference type="ARBA" id="ARBA00022475"/>
    </source>
</evidence>
<dbReference type="Pfam" id="PF01544">
    <property type="entry name" value="CorA"/>
    <property type="match status" value="1"/>
</dbReference>
<evidence type="ECO:0008006" key="11">
    <source>
        <dbReference type="Google" id="ProtNLM"/>
    </source>
</evidence>
<evidence type="ECO:0000256" key="7">
    <source>
        <dbReference type="ARBA" id="ARBA00023136"/>
    </source>
</evidence>
<dbReference type="PANTHER" id="PTHR46494">
    <property type="entry name" value="CORA FAMILY METAL ION TRANSPORTER (EUROFUNG)"/>
    <property type="match status" value="1"/>
</dbReference>
<dbReference type="RefSeq" id="WP_200615675.1">
    <property type="nucleotide sequence ID" value="NZ_CP071518.1"/>
</dbReference>
<keyword evidence="3" id="KW-0813">Transport</keyword>
<dbReference type="GO" id="GO:0015095">
    <property type="term" value="F:magnesium ion transmembrane transporter activity"/>
    <property type="evidence" value="ECO:0007669"/>
    <property type="project" value="TreeGrafter"/>
</dbReference>
<keyword evidence="10" id="KW-1185">Reference proteome</keyword>
<evidence type="ECO:0000256" key="2">
    <source>
        <dbReference type="ARBA" id="ARBA00009765"/>
    </source>
</evidence>
<sequence length="347" mass="38598">MTPHTDIGNVSGGNGAHGQAEDARSYAVLFDADGRDEQVPLRGLDLGELGERQLVWVDLESSGNGDAAGRLRTLGLEEAARILCEHERESRPRLQNFGDWFLVQVVAVSHSGELRFDSQQLTVVIGQNFVVTIHPEPLPFLTQLHERERGDTQLGVLSAESFTVSLLDWQLTTYFDAVADLEGAVDQLEVQMLTRRLRGEQHLPQLAQLRRGASRLRRMLAPHRAVFGAMARPDFRPDPKGANDKQFRGLNDRFERSLDAVENARELVIGTFELFATRTAQRTNETMRVLTFVTVLLGTLSVMAGVLGMNFQVPMFESGQQGFFAAIAGMLLLVVVAVGVARWRHWL</sequence>
<evidence type="ECO:0000256" key="1">
    <source>
        <dbReference type="ARBA" id="ARBA00004651"/>
    </source>
</evidence>
<dbReference type="GO" id="GO:0015087">
    <property type="term" value="F:cobalt ion transmembrane transporter activity"/>
    <property type="evidence" value="ECO:0007669"/>
    <property type="project" value="TreeGrafter"/>
</dbReference>
<dbReference type="GO" id="GO:0050897">
    <property type="term" value="F:cobalt ion binding"/>
    <property type="evidence" value="ECO:0007669"/>
    <property type="project" value="TreeGrafter"/>
</dbReference>
<keyword evidence="4" id="KW-1003">Cell membrane</keyword>
<dbReference type="AlphaFoldDB" id="A0A974XXX8"/>
<accession>A0A974XXX8</accession>
<comment type="subcellular location">
    <subcellularLocation>
        <location evidence="1">Cell membrane</location>
        <topology evidence="1">Multi-pass membrane protein</topology>
    </subcellularLocation>
</comment>
<dbReference type="GO" id="GO:0005886">
    <property type="term" value="C:plasma membrane"/>
    <property type="evidence" value="ECO:0007669"/>
    <property type="project" value="UniProtKB-SubCell"/>
</dbReference>
<keyword evidence="7 8" id="KW-0472">Membrane</keyword>
<evidence type="ECO:0000313" key="9">
    <source>
        <dbReference type="EMBL" id="QSX77822.1"/>
    </source>
</evidence>
<proteinExistence type="inferred from homology"/>
<dbReference type="GO" id="GO:0000287">
    <property type="term" value="F:magnesium ion binding"/>
    <property type="evidence" value="ECO:0007669"/>
    <property type="project" value="TreeGrafter"/>
</dbReference>
<evidence type="ECO:0000256" key="6">
    <source>
        <dbReference type="ARBA" id="ARBA00022989"/>
    </source>
</evidence>
<gene>
    <name evidence="9" type="ORF">I8J32_013980</name>
</gene>
<comment type="similarity">
    <text evidence="2">Belongs to the CorA metal ion transporter (MIT) (TC 1.A.35) family.</text>
</comment>
<dbReference type="Proteomes" id="UP000639274">
    <property type="component" value="Chromosome"/>
</dbReference>
<dbReference type="Gene3D" id="3.30.460.20">
    <property type="entry name" value="CorA soluble domain-like"/>
    <property type="match status" value="1"/>
</dbReference>
<keyword evidence="5 8" id="KW-0812">Transmembrane</keyword>
<name>A0A974XXX8_9GAMM</name>
<dbReference type="SUPFAM" id="SSF143865">
    <property type="entry name" value="CorA soluble domain-like"/>
    <property type="match status" value="1"/>
</dbReference>
<evidence type="ECO:0000256" key="5">
    <source>
        <dbReference type="ARBA" id="ARBA00022692"/>
    </source>
</evidence>
<keyword evidence="6 8" id="KW-1133">Transmembrane helix</keyword>